<dbReference type="SMART" id="SM00052">
    <property type="entry name" value="EAL"/>
    <property type="match status" value="1"/>
</dbReference>
<dbReference type="SUPFAM" id="SSF55073">
    <property type="entry name" value="Nucleotide cyclase"/>
    <property type="match status" value="1"/>
</dbReference>
<dbReference type="PANTHER" id="PTHR44757">
    <property type="entry name" value="DIGUANYLATE CYCLASE DGCP"/>
    <property type="match status" value="1"/>
</dbReference>
<dbReference type="Gene3D" id="3.30.70.270">
    <property type="match status" value="1"/>
</dbReference>
<feature type="domain" description="EAL" evidence="3">
    <location>
        <begin position="353"/>
        <end position="602"/>
    </location>
</feature>
<dbReference type="CDD" id="cd01948">
    <property type="entry name" value="EAL"/>
    <property type="match status" value="1"/>
</dbReference>
<gene>
    <name evidence="5" type="ORF">MTR64_10185</name>
</gene>
<feature type="modified residue" description="4-aspartylphosphate" evidence="1">
    <location>
        <position position="84"/>
    </location>
</feature>
<dbReference type="PROSITE" id="PS50887">
    <property type="entry name" value="GGDEF"/>
    <property type="match status" value="1"/>
</dbReference>
<dbReference type="InterPro" id="IPR043128">
    <property type="entry name" value="Rev_trsase/Diguanyl_cyclase"/>
</dbReference>
<dbReference type="InterPro" id="IPR000160">
    <property type="entry name" value="GGDEF_dom"/>
</dbReference>
<dbReference type="SUPFAM" id="SSF141868">
    <property type="entry name" value="EAL domain-like"/>
    <property type="match status" value="1"/>
</dbReference>
<dbReference type="Pfam" id="PF00072">
    <property type="entry name" value="Response_reg"/>
    <property type="match status" value="1"/>
</dbReference>
<dbReference type="PROSITE" id="PS50110">
    <property type="entry name" value="RESPONSE_REGULATORY"/>
    <property type="match status" value="1"/>
</dbReference>
<dbReference type="Pfam" id="PF00990">
    <property type="entry name" value="GGDEF"/>
    <property type="match status" value="1"/>
</dbReference>
<dbReference type="InterPro" id="IPR052155">
    <property type="entry name" value="Biofilm_reg_signaling"/>
</dbReference>
<evidence type="ECO:0000259" key="2">
    <source>
        <dbReference type="PROSITE" id="PS50110"/>
    </source>
</evidence>
<dbReference type="InterPro" id="IPR001633">
    <property type="entry name" value="EAL_dom"/>
</dbReference>
<comment type="caution">
    <text evidence="5">The sequence shown here is derived from an EMBL/GenBank/DDBJ whole genome shotgun (WGS) entry which is preliminary data.</text>
</comment>
<dbReference type="InterPro" id="IPR001789">
    <property type="entry name" value="Sig_transdc_resp-reg_receiver"/>
</dbReference>
<dbReference type="PROSITE" id="PS50883">
    <property type="entry name" value="EAL"/>
    <property type="match status" value="1"/>
</dbReference>
<organism evidence="5 6">
    <name type="scientific">Novosphingobium album</name>
    <name type="common">ex Hu et al. 2023</name>
    <dbReference type="NCBI Taxonomy" id="2930093"/>
    <lineage>
        <taxon>Bacteria</taxon>
        <taxon>Pseudomonadati</taxon>
        <taxon>Pseudomonadota</taxon>
        <taxon>Alphaproteobacteria</taxon>
        <taxon>Sphingomonadales</taxon>
        <taxon>Sphingomonadaceae</taxon>
        <taxon>Novosphingobium</taxon>
    </lineage>
</organism>
<dbReference type="InterPro" id="IPR011006">
    <property type="entry name" value="CheY-like_superfamily"/>
</dbReference>
<keyword evidence="1" id="KW-0597">Phosphoprotein</keyword>
<dbReference type="PANTHER" id="PTHR44757:SF4">
    <property type="entry name" value="DIGUANYLATE CYCLASE DGCE-RELATED"/>
    <property type="match status" value="1"/>
</dbReference>
<accession>A0ABT0B1Y1</accession>
<feature type="domain" description="GGDEF" evidence="4">
    <location>
        <begin position="211"/>
        <end position="344"/>
    </location>
</feature>
<dbReference type="SMART" id="SM00448">
    <property type="entry name" value="REC"/>
    <property type="match status" value="1"/>
</dbReference>
<dbReference type="CDD" id="cd01949">
    <property type="entry name" value="GGDEF"/>
    <property type="match status" value="1"/>
</dbReference>
<dbReference type="Gene3D" id="3.40.50.2300">
    <property type="match status" value="1"/>
</dbReference>
<protein>
    <submittedName>
        <fullName evidence="5">EAL domain-containing protein</fullName>
    </submittedName>
</protein>
<dbReference type="SUPFAM" id="SSF52172">
    <property type="entry name" value="CheY-like"/>
    <property type="match status" value="1"/>
</dbReference>
<name>A0ABT0B1Y1_9SPHN</name>
<reference evidence="5" key="1">
    <citation type="submission" date="2022-03" db="EMBL/GenBank/DDBJ databases">
        <title>Identification of a novel bacterium isolated from mangrove sediments.</title>
        <authorList>
            <person name="Pan X."/>
        </authorList>
    </citation>
    <scope>NUCLEOTIDE SEQUENCE</scope>
    <source>
        <strain evidence="5">B2580</strain>
    </source>
</reference>
<dbReference type="InterPro" id="IPR029787">
    <property type="entry name" value="Nucleotide_cyclase"/>
</dbReference>
<feature type="domain" description="Response regulatory" evidence="2">
    <location>
        <begin position="1"/>
        <end position="153"/>
    </location>
</feature>
<evidence type="ECO:0000259" key="4">
    <source>
        <dbReference type="PROSITE" id="PS50887"/>
    </source>
</evidence>
<evidence type="ECO:0000313" key="6">
    <source>
        <dbReference type="Proteomes" id="UP001162880"/>
    </source>
</evidence>
<keyword evidence="6" id="KW-1185">Reference proteome</keyword>
<dbReference type="NCBIfam" id="TIGR00254">
    <property type="entry name" value="GGDEF"/>
    <property type="match status" value="1"/>
</dbReference>
<evidence type="ECO:0000259" key="3">
    <source>
        <dbReference type="PROSITE" id="PS50883"/>
    </source>
</evidence>
<sequence length="617" mass="67493">MDDEPAVREAYRHVLAGQKDFAASDGMNALALELFGDDDAGGGHVAARRDAVFDVHFASQGLDGVAMVHTALERDDPFKVAFIDVRMPPGIDGRETARRIRAIDRNINLVIVTAYSDHSATDIAAVAGPADKIFYINKPFSNEEVRQMALALCQRWDHDTGQLELLRQKIAELATSEARARHAALHDSLTGAANRMAFLQELSCRVARGDTDYALAILDLDRFKHVNDTFGHGAGDDLLIAVHDILHDQLPERGMVARLGGDEFGLLLPTAGLEEARTKCARMIESCSRSFSIFGNSVRIGASCGLMMPKDLPCRDASELMRCADLALFAAKRGGRERVCLFDAAMDESQRFRQIIETGLRHAIAGDELALHYQPIVERNDLRTVGFEALLRWNSPDHGPISPAVFIPIAEESGLIDDLGEWVLNRALNDCRDWPGLFVSINFSPRQFKRANFVEWLDAHVAQAQVTPGNVQIEITETAIFEDTEWAADVLRELHSKGYRIALDDFGTGYSSLFNIKNFSLNCLKIDKSFIEGLGHDKHSAAIVSSIVHLARALGLNIVAEGVETDEQCQMLRLTGCSHMQGFLFGKPAAAAQAAAAHADSLPGTNDGTSRAGVIGR</sequence>
<evidence type="ECO:0000313" key="5">
    <source>
        <dbReference type="EMBL" id="MCJ2178933.1"/>
    </source>
</evidence>
<dbReference type="EMBL" id="JALHLE010000013">
    <property type="protein sequence ID" value="MCJ2178933.1"/>
    <property type="molecule type" value="Genomic_DNA"/>
</dbReference>
<dbReference type="InterPro" id="IPR035919">
    <property type="entry name" value="EAL_sf"/>
</dbReference>
<proteinExistence type="predicted"/>
<dbReference type="Proteomes" id="UP001162880">
    <property type="component" value="Unassembled WGS sequence"/>
</dbReference>
<dbReference type="SMART" id="SM00267">
    <property type="entry name" value="GGDEF"/>
    <property type="match status" value="1"/>
</dbReference>
<evidence type="ECO:0000256" key="1">
    <source>
        <dbReference type="PROSITE-ProRule" id="PRU00169"/>
    </source>
</evidence>
<dbReference type="Pfam" id="PF00563">
    <property type="entry name" value="EAL"/>
    <property type="match status" value="1"/>
</dbReference>
<dbReference type="Gene3D" id="3.20.20.450">
    <property type="entry name" value="EAL domain"/>
    <property type="match status" value="1"/>
</dbReference>